<gene>
    <name evidence="1" type="ORF">EVA_16291</name>
</gene>
<proteinExistence type="predicted"/>
<sequence>MDKETLLSKFRTSMGEPNATTQTYENIGISVRTLDSYADMILPGIADDAIVTEDFINGHVNMLKAMGGQMRHEKSEFIKNYKPNTSPTPPTLPSNESEDFKSLKESFEELKSLISGQQKAKNVNALRNEVKEKSKALKVQNQALWDDVVNATEIKEGMDSAALETAVKSAYEAKLKAYFGEGAAPYGGTGSGAGNTDNEAILAKREAFKKRMQASGRLPKDEN</sequence>
<organism evidence="1">
    <name type="scientific">gut metagenome</name>
    <dbReference type="NCBI Taxonomy" id="749906"/>
    <lineage>
        <taxon>unclassified sequences</taxon>
        <taxon>metagenomes</taxon>
        <taxon>organismal metagenomes</taxon>
    </lineage>
</organism>
<dbReference type="EMBL" id="AMCI01005710">
    <property type="protein sequence ID" value="EJW95609.1"/>
    <property type="molecule type" value="Genomic_DNA"/>
</dbReference>
<reference evidence="1" key="1">
    <citation type="journal article" date="2012" name="PLoS ONE">
        <title>Gene sets for utilization of primary and secondary nutrition supplies in the distal gut of endangered iberian lynx.</title>
        <authorList>
            <person name="Alcaide M."/>
            <person name="Messina E."/>
            <person name="Richter M."/>
            <person name="Bargiela R."/>
            <person name="Peplies J."/>
            <person name="Huws S.A."/>
            <person name="Newbold C.J."/>
            <person name="Golyshin P.N."/>
            <person name="Simon M.A."/>
            <person name="Lopez G."/>
            <person name="Yakimov M.M."/>
            <person name="Ferrer M."/>
        </authorList>
    </citation>
    <scope>NUCLEOTIDE SEQUENCE</scope>
</reference>
<dbReference type="AlphaFoldDB" id="J9G823"/>
<evidence type="ECO:0000313" key="1">
    <source>
        <dbReference type="EMBL" id="EJW95609.1"/>
    </source>
</evidence>
<protein>
    <submittedName>
        <fullName evidence="1">Uncharacterized protein</fullName>
    </submittedName>
</protein>
<comment type="caution">
    <text evidence="1">The sequence shown here is derived from an EMBL/GenBank/DDBJ whole genome shotgun (WGS) entry which is preliminary data.</text>
</comment>
<accession>J9G823</accession>
<name>J9G823_9ZZZZ</name>